<dbReference type="eggNOG" id="COG0369">
    <property type="taxonomic scope" value="Bacteria"/>
</dbReference>
<dbReference type="PROSITE" id="PS50902">
    <property type="entry name" value="FLAVODOXIN_LIKE"/>
    <property type="match status" value="1"/>
</dbReference>
<name>S7VVX8_9FLAO</name>
<dbReference type="InterPro" id="IPR005625">
    <property type="entry name" value="PepSY-ass_TM"/>
</dbReference>
<feature type="transmembrane region" description="Helical" evidence="1">
    <location>
        <begin position="130"/>
        <end position="151"/>
    </location>
</feature>
<dbReference type="GO" id="GO:0010181">
    <property type="term" value="F:FMN binding"/>
    <property type="evidence" value="ECO:0007669"/>
    <property type="project" value="InterPro"/>
</dbReference>
<gene>
    <name evidence="3" type="ORF">ADIWIN_0531</name>
</gene>
<keyword evidence="1" id="KW-0472">Membrane</keyword>
<dbReference type="InterPro" id="IPR001094">
    <property type="entry name" value="Flavdoxin-like"/>
</dbReference>
<reference evidence="3 4" key="1">
    <citation type="journal article" date="2013" name="Genome Announc.">
        <title>Draft Genome Sequence of Winogradskyella psychrotolerans RS-3T, Isolated from the Marine Transect of Kongsfjorden, Ny-Alesund, Svalbard, Arctic Ocean.</title>
        <authorList>
            <person name="Kumar Pinnaka A."/>
            <person name="Ara S."/>
            <person name="Singh A."/>
            <person name="Shivaji S."/>
        </authorList>
    </citation>
    <scope>NUCLEOTIDE SEQUENCE [LARGE SCALE GENOMIC DNA]</scope>
    <source>
        <strain evidence="3 4">RS-3</strain>
    </source>
</reference>
<dbReference type="PANTHER" id="PTHR34219">
    <property type="entry name" value="IRON-REGULATED INNER MEMBRANE PROTEIN-RELATED"/>
    <property type="match status" value="1"/>
</dbReference>
<feature type="transmembrane region" description="Helical" evidence="1">
    <location>
        <begin position="12"/>
        <end position="33"/>
    </location>
</feature>
<dbReference type="InterPro" id="IPR008254">
    <property type="entry name" value="Flavodoxin/NO_synth"/>
</dbReference>
<dbReference type="SUPFAM" id="SSF52218">
    <property type="entry name" value="Flavoproteins"/>
    <property type="match status" value="1"/>
</dbReference>
<accession>S7VVX8</accession>
<dbReference type="Pfam" id="PF03929">
    <property type="entry name" value="PepSY_TM"/>
    <property type="match status" value="1"/>
</dbReference>
<evidence type="ECO:0000256" key="1">
    <source>
        <dbReference type="SAM" id="Phobius"/>
    </source>
</evidence>
<evidence type="ECO:0000259" key="2">
    <source>
        <dbReference type="PROSITE" id="PS50902"/>
    </source>
</evidence>
<dbReference type="RefSeq" id="WP_020894825.1">
    <property type="nucleotide sequence ID" value="NZ_ATMR01000034.1"/>
</dbReference>
<evidence type="ECO:0000313" key="4">
    <source>
        <dbReference type="Proteomes" id="UP000014962"/>
    </source>
</evidence>
<dbReference type="PANTHER" id="PTHR34219:SF3">
    <property type="entry name" value="BLL7967 PROTEIN"/>
    <property type="match status" value="1"/>
</dbReference>
<dbReference type="PATRIC" id="fig|641526.4.peg.527"/>
<protein>
    <recommendedName>
        <fullName evidence="2">Flavodoxin-like domain-containing protein</fullName>
    </recommendedName>
</protein>
<proteinExistence type="predicted"/>
<feature type="domain" description="Flavodoxin-like" evidence="2">
    <location>
        <begin position="342"/>
        <end position="481"/>
    </location>
</feature>
<keyword evidence="4" id="KW-1185">Reference proteome</keyword>
<dbReference type="InterPro" id="IPR029039">
    <property type="entry name" value="Flavoprotein-like_sf"/>
</dbReference>
<keyword evidence="1" id="KW-1133">Transmembrane helix</keyword>
<organism evidence="3 4">
    <name type="scientific">Winogradskyella psychrotolerans RS-3</name>
    <dbReference type="NCBI Taxonomy" id="641526"/>
    <lineage>
        <taxon>Bacteria</taxon>
        <taxon>Pseudomonadati</taxon>
        <taxon>Bacteroidota</taxon>
        <taxon>Flavobacteriia</taxon>
        <taxon>Flavobacteriales</taxon>
        <taxon>Flavobacteriaceae</taxon>
        <taxon>Winogradskyella</taxon>
    </lineage>
</organism>
<comment type="caution">
    <text evidence="3">The sequence shown here is derived from an EMBL/GenBank/DDBJ whole genome shotgun (WGS) entry which is preliminary data.</text>
</comment>
<dbReference type="STRING" id="641526.ADIWIN_0531"/>
<sequence>MTISIWRYSHLVLAVMSSLFILIASVTGAILAFEPITNQLQPYAVSGANDISLAETLSVLQQEYDEVFTLEIDNNDFVSASVITKEGDNETFYINPITGEKLGDIIKKAPIYEFATNLHRSLFLKTTGRVLIGVVSFLLFLISVTGIQLILKRQGGIKRFFSKVVRENFDQYYHVVIGRYTLIPIVIITLTGVFLSLEKFDLLPNSKISHNYPEQDDVEHKLDIIEFQTFKDIKLEDVNYVEFPFSDDIEDYFTVKLSDKEILVNQYTGAIVSNQTTSLVALASNWSLILHTGQGTIIWSVVLFLASLAVLFFMYSGFAMTLKRRKETAKIKNKFKKDEADYIILVGSETGNTFNSAKLFYNALIAEGHSVFITALNAYSEYKKVKHVIVFASTYGEGEVPTSASNFEKLFQKVQQKQTIKYAVVGFGSLMYPDYCKYAIEVDEMFQKQDNFEEHLPLFKINNQSFEAFKTWIKQWNEHTNHDLKIKFQKPQVNLKN</sequence>
<dbReference type="Proteomes" id="UP000014962">
    <property type="component" value="Unassembled WGS sequence"/>
</dbReference>
<dbReference type="EMBL" id="ATMR01000034">
    <property type="protein sequence ID" value="EPR74430.1"/>
    <property type="molecule type" value="Genomic_DNA"/>
</dbReference>
<dbReference type="Gene3D" id="3.40.50.360">
    <property type="match status" value="1"/>
</dbReference>
<feature type="transmembrane region" description="Helical" evidence="1">
    <location>
        <begin position="172"/>
        <end position="197"/>
    </location>
</feature>
<dbReference type="PRINTS" id="PR00369">
    <property type="entry name" value="FLAVODOXIN"/>
</dbReference>
<keyword evidence="1" id="KW-0812">Transmembrane</keyword>
<dbReference type="Pfam" id="PF00258">
    <property type="entry name" value="Flavodoxin_1"/>
    <property type="match status" value="1"/>
</dbReference>
<feature type="transmembrane region" description="Helical" evidence="1">
    <location>
        <begin position="297"/>
        <end position="322"/>
    </location>
</feature>
<dbReference type="AlphaFoldDB" id="S7VVX8"/>
<dbReference type="eggNOG" id="COG3182">
    <property type="taxonomic scope" value="Bacteria"/>
</dbReference>
<evidence type="ECO:0000313" key="3">
    <source>
        <dbReference type="EMBL" id="EPR74430.1"/>
    </source>
</evidence>